<proteinExistence type="predicted"/>
<evidence type="ECO:0000313" key="1">
    <source>
        <dbReference type="EMBL" id="KAJ1898728.1"/>
    </source>
</evidence>
<keyword evidence="2" id="KW-1185">Reference proteome</keyword>
<dbReference type="Proteomes" id="UP001150581">
    <property type="component" value="Unassembled WGS sequence"/>
</dbReference>
<name>A0ACC1IQ20_9FUNG</name>
<organism evidence="1 2">
    <name type="scientific">Kickxella alabastrina</name>
    <dbReference type="NCBI Taxonomy" id="61397"/>
    <lineage>
        <taxon>Eukaryota</taxon>
        <taxon>Fungi</taxon>
        <taxon>Fungi incertae sedis</taxon>
        <taxon>Zoopagomycota</taxon>
        <taxon>Kickxellomycotina</taxon>
        <taxon>Kickxellomycetes</taxon>
        <taxon>Kickxellales</taxon>
        <taxon>Kickxellaceae</taxon>
        <taxon>Kickxella</taxon>
    </lineage>
</organism>
<evidence type="ECO:0000313" key="2">
    <source>
        <dbReference type="Proteomes" id="UP001150581"/>
    </source>
</evidence>
<sequence length="683" mass="75247">MNTIAPYGGWESPLSAKALASSNTSTSSTRIDQGNPSRVYWLETRPTQNGRHTLLSKLVDDYSDATMIEHLPGEEWNVRSSVHEYGGGAYAVHQGVVVFTNWKDQGVYVLDAVEAKVPRLVCGGDGRRYADFVFFGAFVVCVCEDHRGEGEAVNTLVAVRLSDGVVTQLFAGTDFVSSPVLSADNTEIAFCTWQHPDMNWDATKLRRATISASHTRLPQLSNLSVVASDTQRESVYQPRFDSHGRLHFISDRANGFWNPHYVDQDGQVRLSLDEPMEAEFAPPEWVLGTSTFQAVPDGRGMVVTYCRQGQAYLGILDVETRVMEELPVPGWTVLSGFQMGRARSGEPVLVLVAGGPLESPALYTYYINGLLQQQPQRLVSAEVKAEDLDPSFISVPREIAFPTRLPPFDDGSEETVAYAYYYAPTNPNYAAPEGELPPLLVMLHGGPTSATHAVYQSKIQYWTSRGFAVADVNYGGSTGYGRAYRERLYPQFGKVDVQDCCAAALHLAALGLADRRRLSIMGGSAGGFTTLACLVFRPEVFAVGASLYGISDLEVLAQETHKFEAQYPVHLVGPYPENRQVYHERSPLFAVEQLACPVVFLQGLEDKIVPPNQATLMVEALKRKGVRVALVEFEGEQHGFRKAESIVRALEAQLYFFGKVLGFEPADCIEPVPIHNNDEQGQL</sequence>
<dbReference type="EMBL" id="JANBPG010000214">
    <property type="protein sequence ID" value="KAJ1898728.1"/>
    <property type="molecule type" value="Genomic_DNA"/>
</dbReference>
<protein>
    <submittedName>
        <fullName evidence="1">Esterase lipase thioesterase active site</fullName>
    </submittedName>
</protein>
<accession>A0ACC1IQ20</accession>
<comment type="caution">
    <text evidence="1">The sequence shown here is derived from an EMBL/GenBank/DDBJ whole genome shotgun (WGS) entry which is preliminary data.</text>
</comment>
<reference evidence="1" key="1">
    <citation type="submission" date="2022-07" db="EMBL/GenBank/DDBJ databases">
        <title>Phylogenomic reconstructions and comparative analyses of Kickxellomycotina fungi.</title>
        <authorList>
            <person name="Reynolds N.K."/>
            <person name="Stajich J.E."/>
            <person name="Barry K."/>
            <person name="Grigoriev I.V."/>
            <person name="Crous P."/>
            <person name="Smith M.E."/>
        </authorList>
    </citation>
    <scope>NUCLEOTIDE SEQUENCE</scope>
    <source>
        <strain evidence="1">Benny 63K</strain>
    </source>
</reference>
<gene>
    <name evidence="1" type="primary">dap2</name>
    <name evidence="1" type="ORF">LPJ66_002569</name>
</gene>